<protein>
    <submittedName>
        <fullName evidence="2">Putative Dgpf domain protein</fullName>
    </submittedName>
</protein>
<dbReference type="Gene3D" id="3.30.70.1060">
    <property type="entry name" value="Dimeric alpha+beta barrel"/>
    <property type="match status" value="1"/>
</dbReference>
<dbReference type="InterPro" id="IPR011008">
    <property type="entry name" value="Dimeric_a/b-barrel"/>
</dbReference>
<dbReference type="PANTHER" id="PTHR35174:SF3">
    <property type="entry name" value="BLL7171 PROTEIN"/>
    <property type="match status" value="1"/>
</dbReference>
<reference evidence="2" key="1">
    <citation type="submission" date="2015-08" db="EMBL/GenBank/DDBJ databases">
        <authorList>
            <person name="Babu N.S."/>
            <person name="Beckwith C.J."/>
            <person name="Beseler K.G."/>
            <person name="Brison A."/>
            <person name="Carone J.V."/>
            <person name="Caskin T.P."/>
            <person name="Diamond M."/>
            <person name="Durham M.E."/>
            <person name="Foxe J.M."/>
            <person name="Go M."/>
            <person name="Henderson B.A."/>
            <person name="Jones I.B."/>
            <person name="McGettigan J.A."/>
            <person name="Micheletti S.J."/>
            <person name="Nasrallah M.E."/>
            <person name="Ortiz D."/>
            <person name="Piller C.R."/>
            <person name="Privatt S.R."/>
            <person name="Schneider S.L."/>
            <person name="Sharp S."/>
            <person name="Smith T.C."/>
            <person name="Stanton J.D."/>
            <person name="Ullery H.E."/>
            <person name="Wilson R.J."/>
            <person name="Serrano M.G."/>
            <person name="Buck G."/>
            <person name="Lee V."/>
            <person name="Wang Y."/>
            <person name="Carvalho R."/>
            <person name="Voegtly L."/>
            <person name="Shi R."/>
            <person name="Duckworth R."/>
            <person name="Johnson A."/>
            <person name="Loviza R."/>
            <person name="Walstead R."/>
            <person name="Shah Z."/>
            <person name="Kiflezghi M."/>
            <person name="Wade K."/>
            <person name="Ball S.L."/>
            <person name="Bradley K.W."/>
            <person name="Asai D.J."/>
            <person name="Bowman C.A."/>
            <person name="Russell D.A."/>
            <person name="Pope W.H."/>
            <person name="Jacobs-Sera D."/>
            <person name="Hendrix R.W."/>
            <person name="Hatfull G.F."/>
        </authorList>
    </citation>
    <scope>NUCLEOTIDE SEQUENCE</scope>
</reference>
<evidence type="ECO:0000259" key="1">
    <source>
        <dbReference type="Pfam" id="PF03795"/>
    </source>
</evidence>
<accession>A0A2P2C0N6</accession>
<dbReference type="EMBL" id="CZKA01000021">
    <property type="protein sequence ID" value="CUR55583.1"/>
    <property type="molecule type" value="Genomic_DNA"/>
</dbReference>
<dbReference type="PANTHER" id="PTHR35174">
    <property type="entry name" value="BLL7171 PROTEIN-RELATED"/>
    <property type="match status" value="1"/>
</dbReference>
<sequence length="120" mass="12810">MTEYVVLIPDNEDAWAAASLEQKAEMYAKHNAFAAVLAERGHTVKAGAELTHSKTAHVVSGALDAVTVTAGPYAESVEQLTGFYLVESDNLDDLLNCVGKLAEGEASIEVRECVDHSSDM</sequence>
<dbReference type="AlphaFoldDB" id="A0A2P2C0N6"/>
<feature type="domain" description="YCII-related" evidence="1">
    <location>
        <begin position="3"/>
        <end position="112"/>
    </location>
</feature>
<name>A0A2P2C0N6_9ZZZZ</name>
<gene>
    <name evidence="2" type="ORF">NOCA2280025</name>
</gene>
<dbReference type="Pfam" id="PF03795">
    <property type="entry name" value="YCII"/>
    <property type="match status" value="1"/>
</dbReference>
<dbReference type="InterPro" id="IPR005545">
    <property type="entry name" value="YCII"/>
</dbReference>
<organism evidence="2">
    <name type="scientific">metagenome</name>
    <dbReference type="NCBI Taxonomy" id="256318"/>
    <lineage>
        <taxon>unclassified sequences</taxon>
        <taxon>metagenomes</taxon>
    </lineage>
</organism>
<dbReference type="SUPFAM" id="SSF54909">
    <property type="entry name" value="Dimeric alpha+beta barrel"/>
    <property type="match status" value="1"/>
</dbReference>
<evidence type="ECO:0000313" key="2">
    <source>
        <dbReference type="EMBL" id="CUR55583.1"/>
    </source>
</evidence>
<proteinExistence type="predicted"/>